<reference evidence="2" key="1">
    <citation type="submission" date="2023-07" db="EMBL/GenBank/DDBJ databases">
        <title>Genomic Encyclopedia of Type Strains, Phase IV (KMG-IV): sequencing the most valuable type-strain genomes for metagenomic binning, comparative biology and taxonomic classification.</title>
        <authorList>
            <person name="Goeker M."/>
        </authorList>
    </citation>
    <scope>NUCLEOTIDE SEQUENCE</scope>
    <source>
        <strain evidence="2">DSM 19569</strain>
    </source>
</reference>
<gene>
    <name evidence="2" type="ORF">QO001_003622</name>
</gene>
<sequence>MALASTATSALQDAGFVGTWDTDVLAGRSVLDAGAATLLSGNPSFAGKPLPLDVALGRIHPEDRGWVFDRIRKVRRTGGLVSLEFRVLSATGEVRWILNRGRLAPDTGGALRGRGAYIDVTDLYPSSVPAGLDADATQVKHLESAADHCIRVHSALDRYGDENLRLISSMLLLGIGRALAQRDP</sequence>
<dbReference type="InterPro" id="IPR000014">
    <property type="entry name" value="PAS"/>
</dbReference>
<accession>A0AAJ1TU16</accession>
<feature type="domain" description="PAS fold-3" evidence="1">
    <location>
        <begin position="56"/>
        <end position="109"/>
    </location>
</feature>
<dbReference type="InterPro" id="IPR013655">
    <property type="entry name" value="PAS_fold_3"/>
</dbReference>
<dbReference type="SUPFAM" id="SSF55785">
    <property type="entry name" value="PYP-like sensor domain (PAS domain)"/>
    <property type="match status" value="1"/>
</dbReference>
<comment type="caution">
    <text evidence="2">The sequence shown here is derived from an EMBL/GenBank/DDBJ whole genome shotgun (WGS) entry which is preliminary data.</text>
</comment>
<organism evidence="2 3">
    <name type="scientific">Methylobacterium brachiatum</name>
    <dbReference type="NCBI Taxonomy" id="269660"/>
    <lineage>
        <taxon>Bacteria</taxon>
        <taxon>Pseudomonadati</taxon>
        <taxon>Pseudomonadota</taxon>
        <taxon>Alphaproteobacteria</taxon>
        <taxon>Hyphomicrobiales</taxon>
        <taxon>Methylobacteriaceae</taxon>
        <taxon>Methylobacterium</taxon>
    </lineage>
</organism>
<evidence type="ECO:0000313" key="3">
    <source>
        <dbReference type="Proteomes" id="UP001223420"/>
    </source>
</evidence>
<protein>
    <recommendedName>
        <fullName evidence="1">PAS fold-3 domain-containing protein</fullName>
    </recommendedName>
</protein>
<dbReference type="Gene3D" id="3.30.450.20">
    <property type="entry name" value="PAS domain"/>
    <property type="match status" value="1"/>
</dbReference>
<dbReference type="RefSeq" id="WP_230365556.1">
    <property type="nucleotide sequence ID" value="NZ_JAJALK010000002.1"/>
</dbReference>
<dbReference type="EMBL" id="JAUSWL010000006">
    <property type="protein sequence ID" value="MDQ0544686.1"/>
    <property type="molecule type" value="Genomic_DNA"/>
</dbReference>
<proteinExistence type="predicted"/>
<dbReference type="AlphaFoldDB" id="A0AAJ1TU16"/>
<dbReference type="InterPro" id="IPR035965">
    <property type="entry name" value="PAS-like_dom_sf"/>
</dbReference>
<evidence type="ECO:0000313" key="2">
    <source>
        <dbReference type="EMBL" id="MDQ0544686.1"/>
    </source>
</evidence>
<dbReference type="Proteomes" id="UP001223420">
    <property type="component" value="Unassembled WGS sequence"/>
</dbReference>
<name>A0AAJ1TU16_9HYPH</name>
<dbReference type="CDD" id="cd00130">
    <property type="entry name" value="PAS"/>
    <property type="match status" value="1"/>
</dbReference>
<evidence type="ECO:0000259" key="1">
    <source>
        <dbReference type="Pfam" id="PF08447"/>
    </source>
</evidence>
<dbReference type="Pfam" id="PF08447">
    <property type="entry name" value="PAS_3"/>
    <property type="match status" value="1"/>
</dbReference>